<keyword evidence="1" id="KW-0472">Membrane</keyword>
<name>A0A426ZHL8_ENSVE</name>
<proteinExistence type="predicted"/>
<evidence type="ECO:0000313" key="2">
    <source>
        <dbReference type="EMBL" id="RRT63486.1"/>
    </source>
</evidence>
<keyword evidence="1" id="KW-0812">Transmembrane</keyword>
<evidence type="ECO:0000313" key="3">
    <source>
        <dbReference type="Proteomes" id="UP000287651"/>
    </source>
</evidence>
<dbReference type="AlphaFoldDB" id="A0A426ZHL8"/>
<evidence type="ECO:0000256" key="1">
    <source>
        <dbReference type="SAM" id="Phobius"/>
    </source>
</evidence>
<accession>A0A426ZHL8</accession>
<dbReference type="EMBL" id="AMZH03006580">
    <property type="protein sequence ID" value="RRT63486.1"/>
    <property type="molecule type" value="Genomic_DNA"/>
</dbReference>
<protein>
    <submittedName>
        <fullName evidence="2">Uncharacterized protein</fullName>
    </submittedName>
</protein>
<dbReference type="Proteomes" id="UP000287651">
    <property type="component" value="Unassembled WGS sequence"/>
</dbReference>
<reference evidence="2 3" key="1">
    <citation type="journal article" date="2014" name="Agronomy (Basel)">
        <title>A Draft Genome Sequence for Ensete ventricosum, the Drought-Tolerant Tree Against Hunger.</title>
        <authorList>
            <person name="Harrison J."/>
            <person name="Moore K.A."/>
            <person name="Paszkiewicz K."/>
            <person name="Jones T."/>
            <person name="Grant M."/>
            <person name="Ambacheew D."/>
            <person name="Muzemil S."/>
            <person name="Studholme D.J."/>
        </authorList>
    </citation>
    <scope>NUCLEOTIDE SEQUENCE [LARGE SCALE GENOMIC DNA]</scope>
</reference>
<comment type="caution">
    <text evidence="2">The sequence shown here is derived from an EMBL/GenBank/DDBJ whole genome shotgun (WGS) entry which is preliminary data.</text>
</comment>
<keyword evidence="1" id="KW-1133">Transmembrane helix</keyword>
<feature type="transmembrane region" description="Helical" evidence="1">
    <location>
        <begin position="145"/>
        <end position="163"/>
    </location>
</feature>
<organism evidence="2 3">
    <name type="scientific">Ensete ventricosum</name>
    <name type="common">Abyssinian banana</name>
    <name type="synonym">Musa ensete</name>
    <dbReference type="NCBI Taxonomy" id="4639"/>
    <lineage>
        <taxon>Eukaryota</taxon>
        <taxon>Viridiplantae</taxon>
        <taxon>Streptophyta</taxon>
        <taxon>Embryophyta</taxon>
        <taxon>Tracheophyta</taxon>
        <taxon>Spermatophyta</taxon>
        <taxon>Magnoliopsida</taxon>
        <taxon>Liliopsida</taxon>
        <taxon>Zingiberales</taxon>
        <taxon>Musaceae</taxon>
        <taxon>Ensete</taxon>
    </lineage>
</organism>
<gene>
    <name evidence="2" type="ORF">B296_00037705</name>
</gene>
<sequence length="195" mass="21454">MVVVGLSISDQKNRDGRRPIKNACMTNEGCASGTPRILAVKQVTNWAKGLSSFWLNLISEATGWFVSSQLRLGLDGRVRGKLQRRRLGVRRRDREALVGVCVPDVAPPMTKSVCGAVGEAVECQNSFMELARRSTFIPFMQDRPYIASLMAVASSIGLVICFVRRGVSHSTSYHVMGVASYRVLLLVQRISRDPG</sequence>